<feature type="region of interest" description="Disordered" evidence="2">
    <location>
        <begin position="328"/>
        <end position="396"/>
    </location>
</feature>
<dbReference type="SUPFAM" id="SSF55315">
    <property type="entry name" value="L30e-like"/>
    <property type="match status" value="1"/>
</dbReference>
<dbReference type="InterPro" id="IPR029064">
    <property type="entry name" value="Ribosomal_eL30-like_sf"/>
</dbReference>
<evidence type="ECO:0000256" key="1">
    <source>
        <dbReference type="SAM" id="Coils"/>
    </source>
</evidence>
<organism evidence="4 5">
    <name type="scientific">Callipepla squamata</name>
    <name type="common">Scaled quail</name>
    <dbReference type="NCBI Taxonomy" id="9009"/>
    <lineage>
        <taxon>Eukaryota</taxon>
        <taxon>Metazoa</taxon>
        <taxon>Chordata</taxon>
        <taxon>Craniata</taxon>
        <taxon>Vertebrata</taxon>
        <taxon>Euteleostomi</taxon>
        <taxon>Archelosauria</taxon>
        <taxon>Archosauria</taxon>
        <taxon>Dinosauria</taxon>
        <taxon>Saurischia</taxon>
        <taxon>Theropoda</taxon>
        <taxon>Coelurosauria</taxon>
        <taxon>Aves</taxon>
        <taxon>Neognathae</taxon>
        <taxon>Galloanserae</taxon>
        <taxon>Galliformes</taxon>
        <taxon>Odontophoridae</taxon>
        <taxon>Callipepla</taxon>
    </lineage>
</organism>
<feature type="region of interest" description="Disordered" evidence="2">
    <location>
        <begin position="1043"/>
        <end position="1109"/>
    </location>
</feature>
<feature type="compositionally biased region" description="Low complexity" evidence="2">
    <location>
        <begin position="265"/>
        <end position="276"/>
    </location>
</feature>
<evidence type="ECO:0000313" key="4">
    <source>
        <dbReference type="EMBL" id="OXB63250.1"/>
    </source>
</evidence>
<feature type="region of interest" description="Disordered" evidence="2">
    <location>
        <begin position="250"/>
        <end position="293"/>
    </location>
</feature>
<keyword evidence="5" id="KW-1185">Reference proteome</keyword>
<dbReference type="InterPro" id="IPR040051">
    <property type="entry name" value="SECISBP2"/>
</dbReference>
<dbReference type="GO" id="GO:0005739">
    <property type="term" value="C:mitochondrion"/>
    <property type="evidence" value="ECO:0007669"/>
    <property type="project" value="TreeGrafter"/>
</dbReference>
<feature type="region of interest" description="Disordered" evidence="2">
    <location>
        <begin position="893"/>
        <end position="961"/>
    </location>
</feature>
<feature type="region of interest" description="Disordered" evidence="2">
    <location>
        <begin position="148"/>
        <end position="169"/>
    </location>
</feature>
<dbReference type="FunFam" id="3.30.1330.30:FF:000004">
    <property type="entry name" value="selenocysteine insertion sequence-binding protein 2"/>
    <property type="match status" value="1"/>
</dbReference>
<dbReference type="GO" id="GO:1990904">
    <property type="term" value="C:ribonucleoprotein complex"/>
    <property type="evidence" value="ECO:0007669"/>
    <property type="project" value="TreeGrafter"/>
</dbReference>
<gene>
    <name evidence="4" type="ORF">ASZ78_011199</name>
</gene>
<keyword evidence="1" id="KW-0175">Coiled coil</keyword>
<feature type="compositionally biased region" description="Polar residues" evidence="2">
    <location>
        <begin position="937"/>
        <end position="946"/>
    </location>
</feature>
<dbReference type="Pfam" id="PF01248">
    <property type="entry name" value="Ribosomal_L7Ae"/>
    <property type="match status" value="1"/>
</dbReference>
<feature type="region of interest" description="Disordered" evidence="2">
    <location>
        <begin position="987"/>
        <end position="1012"/>
    </location>
</feature>
<feature type="region of interest" description="Disordered" evidence="2">
    <location>
        <begin position="192"/>
        <end position="221"/>
    </location>
</feature>
<evidence type="ECO:0000313" key="5">
    <source>
        <dbReference type="Proteomes" id="UP000198323"/>
    </source>
</evidence>
<feature type="coiled-coil region" evidence="1">
    <location>
        <begin position="811"/>
        <end position="842"/>
    </location>
</feature>
<feature type="domain" description="Ribosomal protein eL8/eL30/eS12/Gadd45" evidence="3">
    <location>
        <begin position="717"/>
        <end position="814"/>
    </location>
</feature>
<dbReference type="GO" id="GO:0043021">
    <property type="term" value="F:ribonucleoprotein complex binding"/>
    <property type="evidence" value="ECO:0007669"/>
    <property type="project" value="TreeGrafter"/>
</dbReference>
<dbReference type="PANTHER" id="PTHR13284">
    <property type="entry name" value="GH01354P"/>
    <property type="match status" value="1"/>
</dbReference>
<reference evidence="4 5" key="1">
    <citation type="submission" date="2016-07" db="EMBL/GenBank/DDBJ databases">
        <title>Disparate Historic Effective Population Sizes Predicted by Modern Levels of Genome Diversity for the Scaled Quail (Callipepla squamata) and the Northern Bobwhite (Colinus virginianus): Inferences from First and Second Generation Draft Genome Assemblies for Sympatric New World Quail.</title>
        <authorList>
            <person name="Oldeschulte D.L."/>
            <person name="Halley Y.A."/>
            <person name="Bhattarai E.K."/>
            <person name="Brashear W.A."/>
            <person name="Hill J."/>
            <person name="Metz R.P."/>
            <person name="Johnson C.D."/>
            <person name="Rollins D."/>
            <person name="Peterson M.J."/>
            <person name="Bickhart D.M."/>
            <person name="Decker J.E."/>
            <person name="Seabury C.M."/>
        </authorList>
    </citation>
    <scope>NUCLEOTIDE SEQUENCE [LARGE SCALE GENOMIC DNA]</scope>
    <source>
        <strain evidence="4 5">Texas</strain>
        <tissue evidence="4">Leg muscle</tissue>
    </source>
</reference>
<protein>
    <recommendedName>
        <fullName evidence="3">Ribosomal protein eL8/eL30/eS12/Gadd45 domain-containing protein</fullName>
    </recommendedName>
</protein>
<proteinExistence type="predicted"/>
<dbReference type="EMBL" id="MCFN01000174">
    <property type="protein sequence ID" value="OXB63250.1"/>
    <property type="molecule type" value="Genomic_DNA"/>
</dbReference>
<feature type="region of interest" description="Disordered" evidence="2">
    <location>
        <begin position="541"/>
        <end position="580"/>
    </location>
</feature>
<dbReference type="InterPro" id="IPR004038">
    <property type="entry name" value="Ribosomal_eL8/eL30/eS12/Gad45"/>
</dbReference>
<dbReference type="GO" id="GO:0003730">
    <property type="term" value="F:mRNA 3'-UTR binding"/>
    <property type="evidence" value="ECO:0007669"/>
    <property type="project" value="TreeGrafter"/>
</dbReference>
<dbReference type="Proteomes" id="UP000198323">
    <property type="component" value="Unassembled WGS sequence"/>
</dbReference>
<dbReference type="GO" id="GO:0035368">
    <property type="term" value="F:selenocysteine insertion sequence binding"/>
    <property type="evidence" value="ECO:0007669"/>
    <property type="project" value="InterPro"/>
</dbReference>
<feature type="compositionally biased region" description="Acidic residues" evidence="2">
    <location>
        <begin position="999"/>
        <end position="1012"/>
    </location>
</feature>
<dbReference type="PANTHER" id="PTHR13284:SF10">
    <property type="entry name" value="SELENOCYSTEINE INSERTION SEQUENCE-BINDING PROTEIN 2-LIKE"/>
    <property type="match status" value="1"/>
</dbReference>
<accession>A0A226N7F9</accession>
<dbReference type="STRING" id="9009.A0A226N7F9"/>
<evidence type="ECO:0000256" key="2">
    <source>
        <dbReference type="SAM" id="MobiDB-lite"/>
    </source>
</evidence>
<dbReference type="GO" id="GO:0001514">
    <property type="term" value="P:selenocysteine incorporation"/>
    <property type="evidence" value="ECO:0007669"/>
    <property type="project" value="UniProtKB-ARBA"/>
</dbReference>
<feature type="compositionally biased region" description="Polar residues" evidence="2">
    <location>
        <begin position="621"/>
        <end position="670"/>
    </location>
</feature>
<feature type="compositionally biased region" description="Acidic residues" evidence="2">
    <location>
        <begin position="1051"/>
        <end position="1078"/>
    </location>
</feature>
<feature type="compositionally biased region" description="Basic and acidic residues" evidence="2">
    <location>
        <begin position="1099"/>
        <end position="1109"/>
    </location>
</feature>
<dbReference type="AlphaFoldDB" id="A0A226N7F9"/>
<dbReference type="Gene3D" id="3.30.1330.30">
    <property type="match status" value="1"/>
</dbReference>
<feature type="compositionally biased region" description="Polar residues" evidence="2">
    <location>
        <begin position="205"/>
        <end position="217"/>
    </location>
</feature>
<sequence length="1109" mass="122089">MDKADKNVKLSAEVEPFIPQKKGPETLMIPMALPNDGGGINGVEPAPIPSYLITCYPFVQENQSNRQFPLYNSDIRWQQPNPNPAGPYLAYPIISAQPPVSTEYTYYQLMPAPCAQVMGFYHPFPPPYSAPFQTASAVNTVTTECTERPNPSGQVFPLSTQRSRSSNRGPVIPKHGLFVYLVGLLKQQQQLQMHIKSKRPPVKNVATQKETSSSGPENRSKIVLLVDASQQTDFPSDIANKSLSESASTMLWKSKGRRRRASHPAAESSSEQGASEADIDSDSGYCSPKHGNNQAAAVTSRNADSCAMNVVEPSVNATGVSWTNVNSEATQKKPWIEKTQTFSRGGRQAEQRNSSQSGFRCRGHSTSSERRQNLQKRHEKPLTASQSSRAEQSPEPLYFEDEDEFPELNSDNGNSKSSNIQQKISPKVLDDLPENSPINIVQTPIPITTSVPKRAKSQKKKALAAALATAQEYSEISMEQKKLQEALSKAAGKKSKTPVQLDLGDMLAALEKQQQAMKARQITNTRPLSYTVGSAAPFHTKESANRKSLTKGQPSMGCLNPLDSTAPKVKRGKEREISKLKRPTALKKIILKEREEKKGRLSVDHSLLGSDEQKEAHISLPTDQSQELASQEETGLSMPSDTSLSPASQNSPYCMTPVSQGSPASSGIGSPMASSAITKIHSKRFREYCNQVLSKEIDECVTLLLQELVSFQERIYQKDPMRAKARRRLVMGLREVTKHMKLNKIKCVIISPNCEKIQSKGGLDEALYNVIAMAREQEIPFVFALGRKALGRCVNKLVPVSVVGIFNYSGAEDLFNKLVSLTEEARKAYRDMVAAMEQEQAEEALKNVKKAPHHMGHSRNPSAASAISFCSVISEPISEVNEKEYETNWRNMVETSDGLETSENERESSSKTAVPEKAGGGQIARSTLNRQPPLAATCSTSASNHGKATPGEKEEVKPDDNLEWASQQSTETGSLDGSCRDILNSSMISTTSTLVPGMLEEEDEEDEEDDEDYAHEPISVEVQLNSRIESWVSETQRTMETLQLGKTLSGAEEENAEQSEEEEIETSEQVDPVVDSEEWTNGKHASNIQHKPTICGSLNEEHTDSIYMP</sequence>
<name>A0A226N7F9_CALSU</name>
<comment type="caution">
    <text evidence="4">The sequence shown here is derived from an EMBL/GenBank/DDBJ whole genome shotgun (WGS) entry which is preliminary data.</text>
</comment>
<dbReference type="OrthoDB" id="263617at2759"/>
<feature type="region of interest" description="Disordered" evidence="2">
    <location>
        <begin position="615"/>
        <end position="670"/>
    </location>
</feature>
<feature type="compositionally biased region" description="Polar residues" evidence="2">
    <location>
        <begin position="148"/>
        <end position="168"/>
    </location>
</feature>
<evidence type="ECO:0000259" key="3">
    <source>
        <dbReference type="Pfam" id="PF01248"/>
    </source>
</evidence>
<feature type="compositionally biased region" description="Basic and acidic residues" evidence="2">
    <location>
        <begin position="950"/>
        <end position="960"/>
    </location>
</feature>